<dbReference type="EMBL" id="JASNWA010000004">
    <property type="protein sequence ID" value="KAK3176130.1"/>
    <property type="molecule type" value="Genomic_DNA"/>
</dbReference>
<dbReference type="GO" id="GO:0005381">
    <property type="term" value="F:iron ion transmembrane transporter activity"/>
    <property type="evidence" value="ECO:0007669"/>
    <property type="project" value="UniProtKB-UniRule"/>
</dbReference>
<keyword evidence="2 6" id="KW-0813">Transport</keyword>
<reference evidence="7" key="1">
    <citation type="submission" date="2022-11" db="EMBL/GenBank/DDBJ databases">
        <title>Chromosomal genome sequence assembly and mating type (MAT) locus characterization of the leprose asexual lichenized fungus Lepraria neglecta (Nyl.) Erichsen.</title>
        <authorList>
            <person name="Allen J.L."/>
            <person name="Pfeffer B."/>
        </authorList>
    </citation>
    <scope>NUCLEOTIDE SEQUENCE</scope>
    <source>
        <strain evidence="7">Allen 5258</strain>
    </source>
</reference>
<evidence type="ECO:0000256" key="4">
    <source>
        <dbReference type="ARBA" id="ARBA00022989"/>
    </source>
</evidence>
<evidence type="ECO:0000256" key="2">
    <source>
        <dbReference type="ARBA" id="ARBA00022448"/>
    </source>
</evidence>
<dbReference type="Proteomes" id="UP001276659">
    <property type="component" value="Unassembled WGS sequence"/>
</dbReference>
<keyword evidence="3 6" id="KW-0812">Transmembrane</keyword>
<sequence>MSTTKTTFNLFFCHLLSTWNARSYEFASVLFTAAAFPEGLSAASWILALIIFASSLGRWVDHGPSRLQTLLTTVTVNRIVVILACSCWAVIVTRDGHDGLDVPTESRNPEQPPRPLAVGQFKDAVFLIILALGFVERLSRVANLISIERDWVPTLATVAIHEKEPAKYELTQLNAVMSRIDLICKLGAPIMMSVFMSATKSTWLGAVAMIVLNLLTWPLEYWTARKAWHGSLQLQELKNTEASSITTAGAGDTNSDGPSIEHGPFGLRVWDRAIKIMESLVSWLRNYALSLRLYFTTDIWMPSLAMTGLHFSVLVFSGTLTVFLVNSGFSLKLITGAEVLSAVFELSSTYVFPWGVRILSAQRTTYHALASSEIEDEDQMRDESLSQEYQRRGVSTLGIWALALMLLCLSQQSGKCLQDGREWIRVRIPQHNKNRSGKLTISLSSV</sequence>
<evidence type="ECO:0000313" key="8">
    <source>
        <dbReference type="Proteomes" id="UP001276659"/>
    </source>
</evidence>
<keyword evidence="4 6" id="KW-1133">Transmembrane helix</keyword>
<evidence type="ECO:0000256" key="6">
    <source>
        <dbReference type="RuleBase" id="RU365065"/>
    </source>
</evidence>
<proteinExistence type="inferred from homology"/>
<dbReference type="InterPro" id="IPR009716">
    <property type="entry name" value="Ferroportin-1"/>
</dbReference>
<dbReference type="PANTHER" id="PTHR11660:SF57">
    <property type="entry name" value="SOLUTE CARRIER FAMILY 40 MEMBER"/>
    <property type="match status" value="1"/>
</dbReference>
<keyword evidence="8" id="KW-1185">Reference proteome</keyword>
<name>A0AAE0DQH2_9LECA</name>
<protein>
    <recommendedName>
        <fullName evidence="6">Solute carrier family 40 member</fullName>
    </recommendedName>
</protein>
<comment type="subcellular location">
    <subcellularLocation>
        <location evidence="1 6">Membrane</location>
        <topology evidence="1 6">Multi-pass membrane protein</topology>
    </subcellularLocation>
</comment>
<organism evidence="7 8">
    <name type="scientific">Lepraria neglecta</name>
    <dbReference type="NCBI Taxonomy" id="209136"/>
    <lineage>
        <taxon>Eukaryota</taxon>
        <taxon>Fungi</taxon>
        <taxon>Dikarya</taxon>
        <taxon>Ascomycota</taxon>
        <taxon>Pezizomycotina</taxon>
        <taxon>Lecanoromycetes</taxon>
        <taxon>OSLEUM clade</taxon>
        <taxon>Lecanoromycetidae</taxon>
        <taxon>Lecanorales</taxon>
        <taxon>Lecanorineae</taxon>
        <taxon>Stereocaulaceae</taxon>
        <taxon>Lepraria</taxon>
    </lineage>
</organism>
<accession>A0AAE0DQH2</accession>
<feature type="transmembrane region" description="Helical" evidence="6">
    <location>
        <begin position="299"/>
        <end position="325"/>
    </location>
</feature>
<feature type="transmembrane region" description="Helical" evidence="6">
    <location>
        <begin position="39"/>
        <end position="57"/>
    </location>
</feature>
<feature type="transmembrane region" description="Helical" evidence="6">
    <location>
        <begin position="116"/>
        <end position="135"/>
    </location>
</feature>
<feature type="transmembrane region" description="Helical" evidence="6">
    <location>
        <begin position="201"/>
        <end position="219"/>
    </location>
</feature>
<evidence type="ECO:0000256" key="3">
    <source>
        <dbReference type="ARBA" id="ARBA00022692"/>
    </source>
</evidence>
<evidence type="ECO:0000256" key="1">
    <source>
        <dbReference type="ARBA" id="ARBA00004141"/>
    </source>
</evidence>
<comment type="function">
    <text evidence="6">May be involved in iron transport and iron homeostasis.</text>
</comment>
<dbReference type="GO" id="GO:0016020">
    <property type="term" value="C:membrane"/>
    <property type="evidence" value="ECO:0007669"/>
    <property type="project" value="UniProtKB-SubCell"/>
</dbReference>
<keyword evidence="6" id="KW-0406">Ion transport</keyword>
<feature type="transmembrane region" description="Helical" evidence="6">
    <location>
        <begin position="69"/>
        <end position="91"/>
    </location>
</feature>
<comment type="caution">
    <text evidence="7">The sequence shown here is derived from an EMBL/GenBank/DDBJ whole genome shotgun (WGS) entry which is preliminary data.</text>
</comment>
<evidence type="ECO:0000313" key="7">
    <source>
        <dbReference type="EMBL" id="KAK3176130.1"/>
    </source>
</evidence>
<dbReference type="Pfam" id="PF06963">
    <property type="entry name" value="FPN1"/>
    <property type="match status" value="1"/>
</dbReference>
<keyword evidence="5 6" id="KW-0472">Membrane</keyword>
<dbReference type="AlphaFoldDB" id="A0AAE0DQH2"/>
<evidence type="ECO:0000256" key="5">
    <source>
        <dbReference type="ARBA" id="ARBA00023136"/>
    </source>
</evidence>
<comment type="similarity">
    <text evidence="6">Belongs to the ferroportin (FP) (TC 2.A.100) family. SLC40A subfamily.</text>
</comment>
<dbReference type="PANTHER" id="PTHR11660">
    <property type="entry name" value="SOLUTE CARRIER FAMILY 40 MEMBER"/>
    <property type="match status" value="1"/>
</dbReference>
<gene>
    <name evidence="7" type="ORF">OEA41_007452</name>
</gene>
<comment type="caution">
    <text evidence="6">Lacks conserved residue(s) required for the propagation of feature annotation.</text>
</comment>